<dbReference type="EMBL" id="JAZHYN010000065">
    <property type="protein sequence ID" value="MEF3367909.1"/>
    <property type="molecule type" value="Genomic_DNA"/>
</dbReference>
<comment type="caution">
    <text evidence="2">The sequence shown here is derived from an EMBL/GenBank/DDBJ whole genome shotgun (WGS) entry which is preliminary data.</text>
</comment>
<dbReference type="InterPro" id="IPR045599">
    <property type="entry name" value="DUF6456"/>
</dbReference>
<name>A0ABU7XKJ5_9HYPH</name>
<evidence type="ECO:0000313" key="2">
    <source>
        <dbReference type="EMBL" id="MEF3367909.1"/>
    </source>
</evidence>
<protein>
    <submittedName>
        <fullName evidence="2">DUF6456 domain-containing protein</fullName>
    </submittedName>
</protein>
<organism evidence="2 3">
    <name type="scientific">Methylocystis borbori</name>
    <dbReference type="NCBI Taxonomy" id="3118750"/>
    <lineage>
        <taxon>Bacteria</taxon>
        <taxon>Pseudomonadati</taxon>
        <taxon>Pseudomonadota</taxon>
        <taxon>Alphaproteobacteria</taxon>
        <taxon>Hyphomicrobiales</taxon>
        <taxon>Methylocystaceae</taxon>
        <taxon>Methylocystis</taxon>
    </lineage>
</organism>
<proteinExistence type="predicted"/>
<evidence type="ECO:0000259" key="1">
    <source>
        <dbReference type="Pfam" id="PF20057"/>
    </source>
</evidence>
<dbReference type="RefSeq" id="WP_332082943.1">
    <property type="nucleotide sequence ID" value="NZ_JAZHYN010000065.1"/>
</dbReference>
<accession>A0ABU7XKJ5</accession>
<dbReference type="Pfam" id="PF20057">
    <property type="entry name" value="DUF6456"/>
    <property type="match status" value="1"/>
</dbReference>
<dbReference type="Proteomes" id="UP001350748">
    <property type="component" value="Unassembled WGS sequence"/>
</dbReference>
<keyword evidence="3" id="KW-1185">Reference proteome</keyword>
<sequence>MKKIARKDEPHDIDRALRRLLQALAEPGACGASSELDDATIIVRAASKGVTIVRAQLPKAIGDAALKDGLARWEGAGAAQRLTLTDAGRAHLRRLAAPLTPEAESFRAQHGRYALRPIEKGAPPTLVNEAESPLAWLARRKDRDGRPFLDGAQVEAGERFRRDIEQAQLRQRVTANWEASINAARRGAEAGVAVSEIALDARQRLAHAFDAVGPEMAGLLTDVCGYLKGLEIVESERGWPPRSGKVVLKIALDRLARHYGLAVEARGRDRAQALLHWGAEDYRPNL</sequence>
<evidence type="ECO:0000313" key="3">
    <source>
        <dbReference type="Proteomes" id="UP001350748"/>
    </source>
</evidence>
<gene>
    <name evidence="2" type="ORF">V3H18_15350</name>
</gene>
<reference evidence="2 3" key="1">
    <citation type="submission" date="2024-02" db="EMBL/GenBank/DDBJ databases">
        <authorList>
            <person name="Grouzdev D."/>
        </authorList>
    </citation>
    <scope>NUCLEOTIDE SEQUENCE [LARGE SCALE GENOMIC DNA]</scope>
    <source>
        <strain evidence="2 3">9N</strain>
    </source>
</reference>
<feature type="domain" description="DUF6456" evidence="1">
    <location>
        <begin position="127"/>
        <end position="260"/>
    </location>
</feature>